<name>A0A1R3HSY5_COCAP</name>
<sequence>MASKRKSAQLTEEVIGMPENHHVDSGNNTMLVDNLSDETDKERHWKRAKTTKGMGENFVVKPHLNALPLSAPEFTRFSADKVIEDGQLKLALIIWESIQLKIARTPFDQVHLFVDEVRKIFAAIEGIKDQADKLQNLATRLEESVSKESQAAVCHDTLTSELTMVEKEISALQEKKAKLESSLKENDKALEVVRAHVSHIREEMAFAESCPILSEADAKALKVLEDILRSSREDLKNLKWKP</sequence>
<dbReference type="AlphaFoldDB" id="A0A1R3HSY5"/>
<accession>A0A1R3HSY5</accession>
<organism evidence="2 3">
    <name type="scientific">Corchorus capsularis</name>
    <name type="common">Jute</name>
    <dbReference type="NCBI Taxonomy" id="210143"/>
    <lineage>
        <taxon>Eukaryota</taxon>
        <taxon>Viridiplantae</taxon>
        <taxon>Streptophyta</taxon>
        <taxon>Embryophyta</taxon>
        <taxon>Tracheophyta</taxon>
        <taxon>Spermatophyta</taxon>
        <taxon>Magnoliopsida</taxon>
        <taxon>eudicotyledons</taxon>
        <taxon>Gunneridae</taxon>
        <taxon>Pentapetalae</taxon>
        <taxon>rosids</taxon>
        <taxon>malvids</taxon>
        <taxon>Malvales</taxon>
        <taxon>Malvaceae</taxon>
        <taxon>Grewioideae</taxon>
        <taxon>Apeibeae</taxon>
        <taxon>Corchorus</taxon>
    </lineage>
</organism>
<dbReference type="Gramene" id="OMO73364">
    <property type="protein sequence ID" value="OMO73364"/>
    <property type="gene ID" value="CCACVL1_17307"/>
</dbReference>
<evidence type="ECO:0000313" key="2">
    <source>
        <dbReference type="EMBL" id="OMO73364.1"/>
    </source>
</evidence>
<proteinExistence type="predicted"/>
<dbReference type="EMBL" id="AWWV01011227">
    <property type="protein sequence ID" value="OMO73364.1"/>
    <property type="molecule type" value="Genomic_DNA"/>
</dbReference>
<protein>
    <submittedName>
        <fullName evidence="2">Uncharacterized protein</fullName>
    </submittedName>
</protein>
<keyword evidence="3" id="KW-1185">Reference proteome</keyword>
<comment type="caution">
    <text evidence="2">The sequence shown here is derived from an EMBL/GenBank/DDBJ whole genome shotgun (WGS) entry which is preliminary data.</text>
</comment>
<dbReference type="Proteomes" id="UP000188268">
    <property type="component" value="Unassembled WGS sequence"/>
</dbReference>
<dbReference type="OrthoDB" id="1836792at2759"/>
<feature type="coiled-coil region" evidence="1">
    <location>
        <begin position="124"/>
        <end position="192"/>
    </location>
</feature>
<evidence type="ECO:0000313" key="3">
    <source>
        <dbReference type="Proteomes" id="UP000188268"/>
    </source>
</evidence>
<keyword evidence="1" id="KW-0175">Coiled coil</keyword>
<gene>
    <name evidence="2" type="ORF">CCACVL1_17307</name>
</gene>
<reference evidence="2 3" key="1">
    <citation type="submission" date="2013-09" db="EMBL/GenBank/DDBJ databases">
        <title>Corchorus capsularis genome sequencing.</title>
        <authorList>
            <person name="Alam M."/>
            <person name="Haque M.S."/>
            <person name="Islam M.S."/>
            <person name="Emdad E.M."/>
            <person name="Islam M.M."/>
            <person name="Ahmed B."/>
            <person name="Halim A."/>
            <person name="Hossen Q.M.M."/>
            <person name="Hossain M.Z."/>
            <person name="Ahmed R."/>
            <person name="Khan M.M."/>
            <person name="Islam R."/>
            <person name="Rashid M.M."/>
            <person name="Khan S.A."/>
            <person name="Rahman M.S."/>
            <person name="Alam M."/>
        </authorList>
    </citation>
    <scope>NUCLEOTIDE SEQUENCE [LARGE SCALE GENOMIC DNA]</scope>
    <source>
        <strain evidence="3">cv. CVL-1</strain>
        <tissue evidence="2">Whole seedling</tissue>
    </source>
</reference>
<evidence type="ECO:0000256" key="1">
    <source>
        <dbReference type="SAM" id="Coils"/>
    </source>
</evidence>